<feature type="domain" description="AMP-binding enzyme C-terminal" evidence="4">
    <location>
        <begin position="428"/>
        <end position="505"/>
    </location>
</feature>
<feature type="domain" description="AMP-dependent synthetase/ligase" evidence="3">
    <location>
        <begin position="15"/>
        <end position="367"/>
    </location>
</feature>
<protein>
    <submittedName>
        <fullName evidence="5">ATP-dependent acyl-CoA ligase</fullName>
    </submittedName>
</protein>
<dbReference type="Pfam" id="PF13193">
    <property type="entry name" value="AMP-binding_C"/>
    <property type="match status" value="1"/>
</dbReference>
<dbReference type="SUPFAM" id="SSF56801">
    <property type="entry name" value="Acetyl-CoA synthetase-like"/>
    <property type="match status" value="1"/>
</dbReference>
<keyword evidence="2 5" id="KW-0436">Ligase</keyword>
<name>A0A2W2BB57_9ACTN</name>
<dbReference type="InterPro" id="IPR020845">
    <property type="entry name" value="AMP-binding_CS"/>
</dbReference>
<keyword evidence="6" id="KW-1185">Reference proteome</keyword>
<dbReference type="PANTHER" id="PTHR43201">
    <property type="entry name" value="ACYL-COA SYNTHETASE"/>
    <property type="match status" value="1"/>
</dbReference>
<dbReference type="Gene3D" id="3.40.50.12780">
    <property type="entry name" value="N-terminal domain of ligase-like"/>
    <property type="match status" value="1"/>
</dbReference>
<dbReference type="EMBL" id="POTW01000026">
    <property type="protein sequence ID" value="PZF83352.1"/>
    <property type="molecule type" value="Genomic_DNA"/>
</dbReference>
<dbReference type="InterPro" id="IPR045851">
    <property type="entry name" value="AMP-bd_C_sf"/>
</dbReference>
<dbReference type="Proteomes" id="UP000248764">
    <property type="component" value="Unassembled WGS sequence"/>
</dbReference>
<evidence type="ECO:0000313" key="5">
    <source>
        <dbReference type="EMBL" id="PZF83352.1"/>
    </source>
</evidence>
<evidence type="ECO:0000313" key="6">
    <source>
        <dbReference type="Proteomes" id="UP000248764"/>
    </source>
</evidence>
<dbReference type="InterPro" id="IPR042099">
    <property type="entry name" value="ANL_N_sf"/>
</dbReference>
<evidence type="ECO:0000259" key="3">
    <source>
        <dbReference type="Pfam" id="PF00501"/>
    </source>
</evidence>
<evidence type="ECO:0000256" key="2">
    <source>
        <dbReference type="ARBA" id="ARBA00022598"/>
    </source>
</evidence>
<accession>A0A2W2BB57</accession>
<comment type="similarity">
    <text evidence="1">Belongs to the ATP-dependent AMP-binding enzyme family.</text>
</comment>
<evidence type="ECO:0000259" key="4">
    <source>
        <dbReference type="Pfam" id="PF13193"/>
    </source>
</evidence>
<dbReference type="InterPro" id="IPR000873">
    <property type="entry name" value="AMP-dep_synth/lig_dom"/>
</dbReference>
<evidence type="ECO:0000256" key="1">
    <source>
        <dbReference type="ARBA" id="ARBA00006432"/>
    </source>
</evidence>
<proteinExistence type="inferred from homology"/>
<dbReference type="InterPro" id="IPR025110">
    <property type="entry name" value="AMP-bd_C"/>
</dbReference>
<dbReference type="GO" id="GO:0031956">
    <property type="term" value="F:medium-chain fatty acid-CoA ligase activity"/>
    <property type="evidence" value="ECO:0007669"/>
    <property type="project" value="TreeGrafter"/>
</dbReference>
<organism evidence="5 6">
    <name type="scientific">Jiangella anatolica</name>
    <dbReference type="NCBI Taxonomy" id="2670374"/>
    <lineage>
        <taxon>Bacteria</taxon>
        <taxon>Bacillati</taxon>
        <taxon>Actinomycetota</taxon>
        <taxon>Actinomycetes</taxon>
        <taxon>Jiangellales</taxon>
        <taxon>Jiangellaceae</taxon>
        <taxon>Jiangella</taxon>
    </lineage>
</organism>
<comment type="caution">
    <text evidence="5">The sequence shown here is derived from an EMBL/GenBank/DDBJ whole genome shotgun (WGS) entry which is preliminary data.</text>
</comment>
<dbReference type="Gene3D" id="3.30.300.30">
    <property type="match status" value="1"/>
</dbReference>
<dbReference type="PROSITE" id="PS00455">
    <property type="entry name" value="AMP_BINDING"/>
    <property type="match status" value="1"/>
</dbReference>
<reference evidence="5 6" key="1">
    <citation type="submission" date="2018-01" db="EMBL/GenBank/DDBJ databases">
        <title>Draft genome sequence of Jiangella sp. GTF31.</title>
        <authorList>
            <person name="Sahin N."/>
            <person name="Ay H."/>
            <person name="Saygin H."/>
        </authorList>
    </citation>
    <scope>NUCLEOTIDE SEQUENCE [LARGE SCALE GENOMIC DNA]</scope>
    <source>
        <strain evidence="5 6">GTF31</strain>
    </source>
</reference>
<dbReference type="AlphaFoldDB" id="A0A2W2BB57"/>
<dbReference type="RefSeq" id="WP_111255083.1">
    <property type="nucleotide sequence ID" value="NZ_POTW01000026.1"/>
</dbReference>
<dbReference type="PANTHER" id="PTHR43201:SF5">
    <property type="entry name" value="MEDIUM-CHAIN ACYL-COA LIGASE ACSF2, MITOCHONDRIAL"/>
    <property type="match status" value="1"/>
</dbReference>
<dbReference type="GO" id="GO:0006631">
    <property type="term" value="P:fatty acid metabolic process"/>
    <property type="evidence" value="ECO:0007669"/>
    <property type="project" value="TreeGrafter"/>
</dbReference>
<sequence length="529" mass="57370">MTAGYTGRRTLGALLDHRAAERGDATFVWWRDERLSYRELADRAARACGGFAELGVGAGDVVALLLDNGPEFLAAWFGLARLGAVEAPVNTAYKGWQLESVLAETGAATLVVDAARLPAVLPLLPRVPGIRTVVVVGEAEADEAASVALVPWTAVAAGPSVPEAEVRPSDPVAIMLTSGTTSASKGVLLCHEHELTVAEVIGGHLRMDESDVFYNYFPLFHNASQAMITLSALRFGASMVLTDRFSVRRFWPDVQRHGCTLFFCMGPMVDFLLAEAGAAPARDDHTLRMGWGIGYGESQAARFAERFGVPLLGGYGATEIGMVTLHPHERPRLETAGTPLPHAEVQVVDADDRPLPVGEVGEIVVRPRRPYVTTLGYHNRPAETVALMRNCWVHTGDAGRFDEEGYLHFVDRIKDVIRRRGENISSFEIEAVVTQIPAVLECAAVAVPSGHGRHDDEVYLAVVAEPGQELDPAKVVAYCADQLAYFAVPRYVEVWDELPKTPTGKIRKTEIRGRGVGPHTWDRNLGGSL</sequence>
<gene>
    <name evidence="5" type="ORF">C1I92_12995</name>
</gene>
<dbReference type="Pfam" id="PF00501">
    <property type="entry name" value="AMP-binding"/>
    <property type="match status" value="1"/>
</dbReference>